<comment type="caution">
    <text evidence="2">The sequence shown here is derived from an EMBL/GenBank/DDBJ whole genome shotgun (WGS) entry which is preliminary data.</text>
</comment>
<name>A0A7W9KCW5_9PSEU</name>
<dbReference type="Gene3D" id="3.50.50.60">
    <property type="entry name" value="FAD/NAD(P)-binding domain"/>
    <property type="match status" value="1"/>
</dbReference>
<dbReference type="InterPro" id="IPR036188">
    <property type="entry name" value="FAD/NAD-bd_sf"/>
</dbReference>
<evidence type="ECO:0000313" key="3">
    <source>
        <dbReference type="Proteomes" id="UP000585638"/>
    </source>
</evidence>
<gene>
    <name evidence="2" type="ORF">BJ998_001476</name>
</gene>
<dbReference type="EMBL" id="JACHIR010000001">
    <property type="protein sequence ID" value="MBB5890280.1"/>
    <property type="molecule type" value="Genomic_DNA"/>
</dbReference>
<reference evidence="2 3" key="1">
    <citation type="submission" date="2020-08" db="EMBL/GenBank/DDBJ databases">
        <title>Sequencing the genomes of 1000 actinobacteria strains.</title>
        <authorList>
            <person name="Klenk H.-P."/>
        </authorList>
    </citation>
    <scope>NUCLEOTIDE SEQUENCE [LARGE SCALE GENOMIC DNA]</scope>
    <source>
        <strain evidence="2 3">DSM 43851</strain>
    </source>
</reference>
<evidence type="ECO:0000259" key="1">
    <source>
        <dbReference type="Pfam" id="PF22620"/>
    </source>
</evidence>
<feature type="domain" description="TMADH/DMDH/HD second alpha/beta" evidence="1">
    <location>
        <begin position="2"/>
        <end position="88"/>
    </location>
</feature>
<organism evidence="2 3">
    <name type="scientific">Kutzneria kofuensis</name>
    <dbReference type="NCBI Taxonomy" id="103725"/>
    <lineage>
        <taxon>Bacteria</taxon>
        <taxon>Bacillati</taxon>
        <taxon>Actinomycetota</taxon>
        <taxon>Actinomycetes</taxon>
        <taxon>Pseudonocardiales</taxon>
        <taxon>Pseudonocardiaceae</taxon>
        <taxon>Kutzneria</taxon>
    </lineage>
</organism>
<sequence length="189" mass="20533">MLTPDDVMAGSRPRGRRVVVYDDDHYYIGAVLAELWACEGFAVELVTPAASVSEWTANTMELPKIRRRVLEAGVTVHTDRAAVSVTADSLRTSCVFTGLQCDHAADAVVLVTARLPIDDLCQELLARQADWETLMSVRVIGDAFAPGTIAAAVWAGREYAETLDAVAEPFRREITSPARDDRSPRAASS</sequence>
<dbReference type="Proteomes" id="UP000585638">
    <property type="component" value="Unassembled WGS sequence"/>
</dbReference>
<keyword evidence="3" id="KW-1185">Reference proteome</keyword>
<dbReference type="Pfam" id="PF22620">
    <property type="entry name" value="OYE-like_second_a-b"/>
    <property type="match status" value="1"/>
</dbReference>
<dbReference type="AlphaFoldDB" id="A0A7W9KCW5"/>
<accession>A0A7W9KCW5</accession>
<protein>
    <recommendedName>
        <fullName evidence="1">TMADH/DMDH/HD second alpha/beta domain-containing protein</fullName>
    </recommendedName>
</protein>
<proteinExistence type="predicted"/>
<dbReference type="SUPFAM" id="SSF51905">
    <property type="entry name" value="FAD/NAD(P)-binding domain"/>
    <property type="match status" value="1"/>
</dbReference>
<evidence type="ECO:0000313" key="2">
    <source>
        <dbReference type="EMBL" id="MBB5890280.1"/>
    </source>
</evidence>
<dbReference type="InterPro" id="IPR054428">
    <property type="entry name" value="TMADH/DMDH/HD_second_a-b"/>
</dbReference>